<dbReference type="Pfam" id="PF08220">
    <property type="entry name" value="HTH_DeoR"/>
    <property type="match status" value="1"/>
</dbReference>
<dbReference type="GO" id="GO:0003677">
    <property type="term" value="F:DNA binding"/>
    <property type="evidence" value="ECO:0007669"/>
    <property type="project" value="UniProtKB-KW"/>
</dbReference>
<dbReference type="InterPro" id="IPR018356">
    <property type="entry name" value="Tscrpt_reg_HTH_DeoR_CS"/>
</dbReference>
<dbReference type="SMART" id="SM00420">
    <property type="entry name" value="HTH_DEOR"/>
    <property type="match status" value="1"/>
</dbReference>
<keyword evidence="2" id="KW-0805">Transcription regulation</keyword>
<keyword evidence="1" id="KW-0678">Repressor</keyword>
<evidence type="ECO:0000259" key="5">
    <source>
        <dbReference type="PROSITE" id="PS51000"/>
    </source>
</evidence>
<dbReference type="InterPro" id="IPR001034">
    <property type="entry name" value="DeoR_HTH"/>
</dbReference>
<dbReference type="EMBL" id="BPNN01000078">
    <property type="protein sequence ID" value="GJA65186.1"/>
    <property type="molecule type" value="Genomic_DNA"/>
</dbReference>
<evidence type="ECO:0000256" key="4">
    <source>
        <dbReference type="ARBA" id="ARBA00023163"/>
    </source>
</evidence>
<dbReference type="SUPFAM" id="SSF100950">
    <property type="entry name" value="NagB/RpiA/CoA transferase-like"/>
    <property type="match status" value="1"/>
</dbReference>
<reference evidence="6" key="1">
    <citation type="submission" date="2021-07" db="EMBL/GenBank/DDBJ databases">
        <title>Draft genome sequence of carbapenem-resistant Aeromonas spp. in Japan.</title>
        <authorList>
            <person name="Maehana S."/>
            <person name="Suzuki M."/>
            <person name="Kitasato H."/>
        </authorList>
    </citation>
    <scope>NUCLEOTIDE SEQUENCE</scope>
    <source>
        <strain evidence="6">KAM351</strain>
    </source>
</reference>
<sequence>MIARPLQGNTMDKYSPEERRLLILDLLAAHHKVMAAELAEPLGTTEATIRRDLRYLADEGRCKRIHGGAIALSPQTGTLTERSTQHVAQKQALAVAALSLVKPNQLIFLDASSTHLLLASLMPEHQGLTVVTNSPAIACRLLERPGIRTILLGGEQDPLVGGAVDITAAEGIKKFRFDLGFLGVCAWSSDLGFSAVHYQDSEFKRRVAERCGSLAVLCNDDKLESLASYPFLHAADLDYLICTRQDPVLVKTLEGEGCTVITAG</sequence>
<proteinExistence type="predicted"/>
<keyword evidence="4" id="KW-0804">Transcription</keyword>
<dbReference type="PANTHER" id="PTHR30363:SF4">
    <property type="entry name" value="GLYCEROL-3-PHOSPHATE REGULON REPRESSOR"/>
    <property type="match status" value="1"/>
</dbReference>
<gene>
    <name evidence="6" type="ORF">KAM351_37970</name>
</gene>
<dbReference type="InterPro" id="IPR014036">
    <property type="entry name" value="DeoR-like_C"/>
</dbReference>
<dbReference type="InterPro" id="IPR050313">
    <property type="entry name" value="Carb_Metab_HTH_regulators"/>
</dbReference>
<dbReference type="InterPro" id="IPR036390">
    <property type="entry name" value="WH_DNA-bd_sf"/>
</dbReference>
<evidence type="ECO:0000313" key="7">
    <source>
        <dbReference type="Proteomes" id="UP000886934"/>
    </source>
</evidence>
<organism evidence="6 7">
    <name type="scientific">Aeromonas caviae</name>
    <name type="common">Aeromonas punctata</name>
    <dbReference type="NCBI Taxonomy" id="648"/>
    <lineage>
        <taxon>Bacteria</taxon>
        <taxon>Pseudomonadati</taxon>
        <taxon>Pseudomonadota</taxon>
        <taxon>Gammaproteobacteria</taxon>
        <taxon>Aeromonadales</taxon>
        <taxon>Aeromonadaceae</taxon>
        <taxon>Aeromonas</taxon>
    </lineage>
</organism>
<evidence type="ECO:0000256" key="3">
    <source>
        <dbReference type="ARBA" id="ARBA00023125"/>
    </source>
</evidence>
<dbReference type="SUPFAM" id="SSF46785">
    <property type="entry name" value="Winged helix' DNA-binding domain"/>
    <property type="match status" value="1"/>
</dbReference>
<protein>
    <submittedName>
        <fullName evidence="6">DeoR family transcriptional regulator</fullName>
    </submittedName>
</protein>
<dbReference type="Proteomes" id="UP000886934">
    <property type="component" value="Unassembled WGS sequence"/>
</dbReference>
<keyword evidence="3" id="KW-0238">DNA-binding</keyword>
<dbReference type="GO" id="GO:0003700">
    <property type="term" value="F:DNA-binding transcription factor activity"/>
    <property type="evidence" value="ECO:0007669"/>
    <property type="project" value="InterPro"/>
</dbReference>
<dbReference type="Gene3D" id="1.10.10.10">
    <property type="entry name" value="Winged helix-like DNA-binding domain superfamily/Winged helix DNA-binding domain"/>
    <property type="match status" value="1"/>
</dbReference>
<dbReference type="SMART" id="SM01134">
    <property type="entry name" value="DeoRC"/>
    <property type="match status" value="1"/>
</dbReference>
<dbReference type="AlphaFoldDB" id="A0AA37D240"/>
<dbReference type="Pfam" id="PF00455">
    <property type="entry name" value="DeoRC"/>
    <property type="match status" value="1"/>
</dbReference>
<feature type="domain" description="HTH deoR-type" evidence="5">
    <location>
        <begin position="16"/>
        <end position="71"/>
    </location>
</feature>
<evidence type="ECO:0000313" key="6">
    <source>
        <dbReference type="EMBL" id="GJA65186.1"/>
    </source>
</evidence>
<name>A0AA37D240_AERCA</name>
<dbReference type="PROSITE" id="PS00894">
    <property type="entry name" value="HTH_DEOR_1"/>
    <property type="match status" value="1"/>
</dbReference>
<dbReference type="InterPro" id="IPR036388">
    <property type="entry name" value="WH-like_DNA-bd_sf"/>
</dbReference>
<accession>A0AA37D240</accession>
<evidence type="ECO:0000256" key="1">
    <source>
        <dbReference type="ARBA" id="ARBA00022491"/>
    </source>
</evidence>
<dbReference type="PRINTS" id="PR00037">
    <property type="entry name" value="HTHLACR"/>
</dbReference>
<dbReference type="PANTHER" id="PTHR30363">
    <property type="entry name" value="HTH-TYPE TRANSCRIPTIONAL REGULATOR SRLR-RELATED"/>
    <property type="match status" value="1"/>
</dbReference>
<dbReference type="PROSITE" id="PS51000">
    <property type="entry name" value="HTH_DEOR_2"/>
    <property type="match status" value="1"/>
</dbReference>
<evidence type="ECO:0000256" key="2">
    <source>
        <dbReference type="ARBA" id="ARBA00023015"/>
    </source>
</evidence>
<comment type="caution">
    <text evidence="6">The sequence shown here is derived from an EMBL/GenBank/DDBJ whole genome shotgun (WGS) entry which is preliminary data.</text>
</comment>
<dbReference type="InterPro" id="IPR037171">
    <property type="entry name" value="NagB/RpiA_transferase-like"/>
</dbReference>